<proteinExistence type="predicted"/>
<sequence>MKHVKKIILLFMVISIIPIEVSAEVTNQKEEYHNLIEGTELEAYWDYLGDEYQDALPELSKESLWNMIKGGRRSYTSVMVERISSVFFI</sequence>
<keyword evidence="2" id="KW-1185">Reference proteome</keyword>
<organism evidence="1 2">
    <name type="scientific">Gracilibacillus boraciitolerans JCM 21714</name>
    <dbReference type="NCBI Taxonomy" id="1298598"/>
    <lineage>
        <taxon>Bacteria</taxon>
        <taxon>Bacillati</taxon>
        <taxon>Bacillota</taxon>
        <taxon>Bacilli</taxon>
        <taxon>Bacillales</taxon>
        <taxon>Bacillaceae</taxon>
        <taxon>Gracilibacillus</taxon>
    </lineage>
</organism>
<dbReference type="Proteomes" id="UP000019102">
    <property type="component" value="Unassembled WGS sequence"/>
</dbReference>
<name>W4VEQ5_9BACI</name>
<protein>
    <submittedName>
        <fullName evidence="1">Uncharacterized protein</fullName>
    </submittedName>
</protein>
<reference evidence="1 2" key="1">
    <citation type="journal article" date="2014" name="Genome Announc.">
        <title>Draft Genome Sequence of the Boron-Tolerant and Moderately Halotolerant Bacterium Gracilibacillus boraciitolerans JCM 21714T.</title>
        <authorList>
            <person name="Ahmed I."/>
            <person name="Oshima K."/>
            <person name="Suda W."/>
            <person name="Kitamura K."/>
            <person name="Iida T."/>
            <person name="Ohmori Y."/>
            <person name="Fujiwara T."/>
            <person name="Hattori M."/>
            <person name="Ohkuma M."/>
        </authorList>
    </citation>
    <scope>NUCLEOTIDE SEQUENCE [LARGE SCALE GENOMIC DNA]</scope>
    <source>
        <strain evidence="1 2">JCM 21714</strain>
    </source>
</reference>
<dbReference type="EMBL" id="BAVS01000001">
    <property type="protein sequence ID" value="GAE91239.1"/>
    <property type="molecule type" value="Genomic_DNA"/>
</dbReference>
<accession>W4VEQ5</accession>
<evidence type="ECO:0000313" key="1">
    <source>
        <dbReference type="EMBL" id="GAE91239.1"/>
    </source>
</evidence>
<dbReference type="STRING" id="1298598.JCM21714_183"/>
<evidence type="ECO:0000313" key="2">
    <source>
        <dbReference type="Proteomes" id="UP000019102"/>
    </source>
</evidence>
<comment type="caution">
    <text evidence="1">The sequence shown here is derived from an EMBL/GenBank/DDBJ whole genome shotgun (WGS) entry which is preliminary data.</text>
</comment>
<gene>
    <name evidence="1" type="ORF">JCM21714_183</name>
</gene>
<dbReference type="AlphaFoldDB" id="W4VEQ5"/>